<dbReference type="CDD" id="cd11336">
    <property type="entry name" value="AmyAc_MTSase"/>
    <property type="match status" value="1"/>
</dbReference>
<dbReference type="AlphaFoldDB" id="A0AAW4FUF4"/>
<dbReference type="SUPFAM" id="SSF51445">
    <property type="entry name" value="(Trans)glycosidases"/>
    <property type="match status" value="1"/>
</dbReference>
<sequence>MILPSSTYRVQFRQGMDFARATELVPHFVRLGVSHVYASPLTTAAKGSTHGYDVIDFNEIDPCLGGSHGFQYFCSVLQRHNLQILLDIVPNHMAASLANVWWRDVLAQGEKSAYSGYFDIDWSRRLTLPILEHDFSREVGKGAFSLATDGDEASIRYRDVCYPLTLSGATSSLLQSTQLDTLSQSNDFMRSLHAAQPWEMIPWMEAAHRLSYRRFFEVSDLVGLRMDKREVFEHVHRLVLELVASGQVSGLRIDHIDGLVDPAGYLGWLRNAVGPDVFIVVEKILVEGERLPAWPVQGTTGYEFIAASSAVFLPPCGPCELDEVYRKIAPQNSDIDTERRAAQSQMVRKHFVGEVTRLVKIAEPGTGQAPAFRQALEELLIAFPRYRTYFTENTRTQEDDAVLAQAIAVASDHVRDASSLSEVSHLLSASGGPETSMAFLNRFQQLSGPIVAKAVEDTLLYRYTRCLAVNEVGCDAHGAHGGVEEFHRRMRDRLALQPAGLTATSTHDTKWSEDARARLFTIGEDVEAWSLQFDRWVTSTTRFQTPLIALNVQWMIFQALLAVLPVDLSRDAINGLQKRFTAYLIKAAREAKVATSWESVNVAYEAQLSDYVSALLATDNATFLREFHDFCEPFMLAGLVNSLSVTLMKLTVPGIPDFYQGSEYLQYALVDPDNRYPLQTGDPHTGKNPSAPATSKFQLIVKGLRLRCKWPALFAEGDYVPLIPVGERKDHVVAFARWNTDHHVIAIASVRMLNNVEPVTLTAGKDFWGDTSVLLPKRFHPESIDLLTDRLFAGHTLRIGSLLSNGPVALLTSSKKT</sequence>
<dbReference type="NCBIfam" id="TIGR02401">
    <property type="entry name" value="trehalose_TreY"/>
    <property type="match status" value="1"/>
</dbReference>
<dbReference type="GO" id="GO:0005992">
    <property type="term" value="P:trehalose biosynthetic process"/>
    <property type="evidence" value="ECO:0007669"/>
    <property type="project" value="TreeGrafter"/>
</dbReference>
<name>A0AAW4FUF4_9HYPH</name>
<keyword evidence="3" id="KW-1185">Reference proteome</keyword>
<reference evidence="2 3" key="1">
    <citation type="submission" date="2020-01" db="EMBL/GenBank/DDBJ databases">
        <title>Draft genome assembly of Ensifer adhaerens T173.</title>
        <authorList>
            <person name="Craig J.E."/>
            <person name="Stinchcombe J.R."/>
        </authorList>
    </citation>
    <scope>NUCLEOTIDE SEQUENCE [LARGE SCALE GENOMIC DNA]</scope>
    <source>
        <strain evidence="2 3">T173</strain>
    </source>
</reference>
<dbReference type="Gene3D" id="3.30.1590.10">
    <property type="entry name" value="Maltooligosyl trehalose synthase, domain 2"/>
    <property type="match status" value="1"/>
</dbReference>
<dbReference type="RefSeq" id="WP_203529457.1">
    <property type="nucleotide sequence ID" value="NZ_CP083373.1"/>
</dbReference>
<evidence type="ECO:0000313" key="2">
    <source>
        <dbReference type="EMBL" id="MBM3094961.1"/>
    </source>
</evidence>
<dbReference type="GO" id="GO:0030980">
    <property type="term" value="P:alpha-glucan catabolic process"/>
    <property type="evidence" value="ECO:0007669"/>
    <property type="project" value="TreeGrafter"/>
</dbReference>
<dbReference type="SMART" id="SM00642">
    <property type="entry name" value="Aamy"/>
    <property type="match status" value="1"/>
</dbReference>
<dbReference type="GO" id="GO:0047470">
    <property type="term" value="F:(1,4)-alpha-D-glucan 1-alpha-D-glucosylmutase activity"/>
    <property type="evidence" value="ECO:0007669"/>
    <property type="project" value="TreeGrafter"/>
</dbReference>
<protein>
    <submittedName>
        <fullName evidence="2">Malto-oligosyltrehalose synthase</fullName>
    </submittedName>
</protein>
<dbReference type="PANTHER" id="PTHR10357:SF216">
    <property type="entry name" value="MALTOOLIGOSYL TREHALOSE SYNTHASE-RELATED"/>
    <property type="match status" value="1"/>
</dbReference>
<evidence type="ECO:0000259" key="1">
    <source>
        <dbReference type="SMART" id="SM00642"/>
    </source>
</evidence>
<dbReference type="InterPro" id="IPR017853">
    <property type="entry name" value="GH"/>
</dbReference>
<dbReference type="Pfam" id="PF00128">
    <property type="entry name" value="Alpha-amylase"/>
    <property type="match status" value="1"/>
</dbReference>
<organism evidence="2 3">
    <name type="scientific">Ensifer canadensis</name>
    <dbReference type="NCBI Taxonomy" id="555315"/>
    <lineage>
        <taxon>Bacteria</taxon>
        <taxon>Pseudomonadati</taxon>
        <taxon>Pseudomonadota</taxon>
        <taxon>Alphaproteobacteria</taxon>
        <taxon>Hyphomicrobiales</taxon>
        <taxon>Rhizobiaceae</taxon>
        <taxon>Sinorhizobium/Ensifer group</taxon>
        <taxon>Ensifer</taxon>
    </lineage>
</organism>
<dbReference type="Gene3D" id="3.20.20.80">
    <property type="entry name" value="Glycosidases"/>
    <property type="match status" value="1"/>
</dbReference>
<proteinExistence type="predicted"/>
<dbReference type="InterPro" id="IPR013797">
    <property type="entry name" value="Maltooligo_trehalose_synth_4"/>
</dbReference>
<dbReference type="EMBL" id="WXFA01000035">
    <property type="protein sequence ID" value="MBM3094961.1"/>
    <property type="molecule type" value="Genomic_DNA"/>
</dbReference>
<dbReference type="Gene3D" id="1.10.150.200">
    <property type="entry name" value="Maltooligosyl trehalose synthase, domain 3"/>
    <property type="match status" value="1"/>
</dbReference>
<dbReference type="Gene3D" id="1.10.10.470">
    <property type="entry name" value="Maltooligosyl trehalose synthase, domain 4"/>
    <property type="match status" value="1"/>
</dbReference>
<dbReference type="InterPro" id="IPR006047">
    <property type="entry name" value="GH13_cat_dom"/>
</dbReference>
<feature type="domain" description="Glycosyl hydrolase family 13 catalytic" evidence="1">
    <location>
        <begin position="1"/>
        <end position="415"/>
    </location>
</feature>
<dbReference type="InterPro" id="IPR012767">
    <property type="entry name" value="Trehalose_TreY"/>
</dbReference>
<evidence type="ECO:0000313" key="3">
    <source>
        <dbReference type="Proteomes" id="UP000744980"/>
    </source>
</evidence>
<dbReference type="Proteomes" id="UP000744980">
    <property type="component" value="Unassembled WGS sequence"/>
</dbReference>
<dbReference type="PANTHER" id="PTHR10357">
    <property type="entry name" value="ALPHA-AMYLASE FAMILY MEMBER"/>
    <property type="match status" value="1"/>
</dbReference>
<accession>A0AAW4FUF4</accession>
<gene>
    <name evidence="2" type="primary">treY</name>
    <name evidence="2" type="ORF">GFB56_29930</name>
</gene>
<comment type="caution">
    <text evidence="2">The sequence shown here is derived from an EMBL/GenBank/DDBJ whole genome shotgun (WGS) entry which is preliminary data.</text>
</comment>